<feature type="region of interest" description="Disordered" evidence="1">
    <location>
        <begin position="170"/>
        <end position="192"/>
    </location>
</feature>
<keyword evidence="4" id="KW-1185">Reference proteome</keyword>
<name>A0AAV8SPV2_9ROSI</name>
<dbReference type="Pfam" id="PF00403">
    <property type="entry name" value="HMA"/>
    <property type="match status" value="1"/>
</dbReference>
<accession>A0AAV8SPV2</accession>
<dbReference type="Gene3D" id="3.30.70.100">
    <property type="match status" value="1"/>
</dbReference>
<reference evidence="3 4" key="1">
    <citation type="submission" date="2021-09" db="EMBL/GenBank/DDBJ databases">
        <title>Genomic insights and catalytic innovation underlie evolution of tropane alkaloids biosynthesis.</title>
        <authorList>
            <person name="Wang Y.-J."/>
            <person name="Tian T."/>
            <person name="Huang J.-P."/>
            <person name="Huang S.-X."/>
        </authorList>
    </citation>
    <scope>NUCLEOTIDE SEQUENCE [LARGE SCALE GENOMIC DNA]</scope>
    <source>
        <strain evidence="3">KIB-2018</strain>
        <tissue evidence="3">Leaf</tissue>
    </source>
</reference>
<evidence type="ECO:0000259" key="2">
    <source>
        <dbReference type="PROSITE" id="PS50846"/>
    </source>
</evidence>
<dbReference type="CDD" id="cd00371">
    <property type="entry name" value="HMA"/>
    <property type="match status" value="1"/>
</dbReference>
<feature type="region of interest" description="Disordered" evidence="1">
    <location>
        <begin position="49"/>
        <end position="113"/>
    </location>
</feature>
<dbReference type="SUPFAM" id="SSF55008">
    <property type="entry name" value="HMA, heavy metal-associated domain"/>
    <property type="match status" value="1"/>
</dbReference>
<organism evidence="3 4">
    <name type="scientific">Erythroxylum novogranatense</name>
    <dbReference type="NCBI Taxonomy" id="1862640"/>
    <lineage>
        <taxon>Eukaryota</taxon>
        <taxon>Viridiplantae</taxon>
        <taxon>Streptophyta</taxon>
        <taxon>Embryophyta</taxon>
        <taxon>Tracheophyta</taxon>
        <taxon>Spermatophyta</taxon>
        <taxon>Magnoliopsida</taxon>
        <taxon>eudicotyledons</taxon>
        <taxon>Gunneridae</taxon>
        <taxon>Pentapetalae</taxon>
        <taxon>rosids</taxon>
        <taxon>fabids</taxon>
        <taxon>Malpighiales</taxon>
        <taxon>Erythroxylaceae</taxon>
        <taxon>Erythroxylum</taxon>
    </lineage>
</organism>
<dbReference type="InterPro" id="IPR036163">
    <property type="entry name" value="HMA_dom_sf"/>
</dbReference>
<evidence type="ECO:0000313" key="4">
    <source>
        <dbReference type="Proteomes" id="UP001159364"/>
    </source>
</evidence>
<dbReference type="PROSITE" id="PS50846">
    <property type="entry name" value="HMA_2"/>
    <property type="match status" value="1"/>
</dbReference>
<dbReference type="EMBL" id="JAIWQS010000009">
    <property type="protein sequence ID" value="KAJ8754008.1"/>
    <property type="molecule type" value="Genomic_DNA"/>
</dbReference>
<feature type="compositionally biased region" description="Pro residues" evidence="1">
    <location>
        <begin position="57"/>
        <end position="70"/>
    </location>
</feature>
<dbReference type="InterPro" id="IPR006121">
    <property type="entry name" value="HMA_dom"/>
</dbReference>
<dbReference type="InterPro" id="IPR044526">
    <property type="entry name" value="NAKR1-3"/>
</dbReference>
<comment type="caution">
    <text evidence="3">The sequence shown here is derived from an EMBL/GenBank/DDBJ whole genome shotgun (WGS) entry which is preliminary data.</text>
</comment>
<sequence length="278" mass="30236">MKGIDIFCASQASTAICMSMDQPSSSSSSSSTIQLGGRAIDRYNPIIRDQKRIPRSFPLPPCTSEPPINPQPYRLLNKIRKASDNTKTNDKTKRLSSKPKDQRAKKSSGDSCEDVIKSSAVAKDVVESNWSGPRDFITPPGSSRYLLSESAFFDGLQQDNGPALSLVPVESQKAQAHNRHESTASRTSSSLSDRSSTQVVVLRVSLHCKGCEGKVRKHLSKMQGVRSFTIDFAAKKVTVIGEVTPLSVLASVSKVKNAQLWSPAIPVHVSKKPEVLKT</sequence>
<evidence type="ECO:0000256" key="1">
    <source>
        <dbReference type="SAM" id="MobiDB-lite"/>
    </source>
</evidence>
<gene>
    <name evidence="3" type="ORF">K2173_001906</name>
</gene>
<dbReference type="GO" id="GO:0046872">
    <property type="term" value="F:metal ion binding"/>
    <property type="evidence" value="ECO:0007669"/>
    <property type="project" value="InterPro"/>
</dbReference>
<dbReference type="PANTHER" id="PTHR46119:SF15">
    <property type="entry name" value="PROTEIN SODIUM POTASSIUM ROOT DEFECTIVE 2"/>
    <property type="match status" value="1"/>
</dbReference>
<evidence type="ECO:0000313" key="3">
    <source>
        <dbReference type="EMBL" id="KAJ8754008.1"/>
    </source>
</evidence>
<dbReference type="AlphaFoldDB" id="A0AAV8SPV2"/>
<dbReference type="PANTHER" id="PTHR46119">
    <property type="entry name" value="OS08G0405700 PROTEIN"/>
    <property type="match status" value="1"/>
</dbReference>
<feature type="domain" description="HMA" evidence="2">
    <location>
        <begin position="197"/>
        <end position="263"/>
    </location>
</feature>
<dbReference type="Proteomes" id="UP001159364">
    <property type="component" value="Linkage Group LG09"/>
</dbReference>
<feature type="compositionally biased region" description="Basic and acidic residues" evidence="1">
    <location>
        <begin position="81"/>
        <end position="108"/>
    </location>
</feature>
<protein>
    <recommendedName>
        <fullName evidence="2">HMA domain-containing protein</fullName>
    </recommendedName>
</protein>
<proteinExistence type="predicted"/>